<keyword evidence="1" id="KW-1133">Transmembrane helix</keyword>
<accession>A0A8S1KS54</accession>
<dbReference type="EMBL" id="CAJJDN010000011">
    <property type="protein sequence ID" value="CAD8057737.1"/>
    <property type="molecule type" value="Genomic_DNA"/>
</dbReference>
<organism evidence="2 3">
    <name type="scientific">Paramecium sonneborni</name>
    <dbReference type="NCBI Taxonomy" id="65129"/>
    <lineage>
        <taxon>Eukaryota</taxon>
        <taxon>Sar</taxon>
        <taxon>Alveolata</taxon>
        <taxon>Ciliophora</taxon>
        <taxon>Intramacronucleata</taxon>
        <taxon>Oligohymenophorea</taxon>
        <taxon>Peniculida</taxon>
        <taxon>Parameciidae</taxon>
        <taxon>Paramecium</taxon>
    </lineage>
</organism>
<keyword evidence="1" id="KW-0472">Membrane</keyword>
<reference evidence="2" key="1">
    <citation type="submission" date="2021-01" db="EMBL/GenBank/DDBJ databases">
        <authorList>
            <consortium name="Genoscope - CEA"/>
            <person name="William W."/>
        </authorList>
    </citation>
    <scope>NUCLEOTIDE SEQUENCE</scope>
</reference>
<keyword evidence="1" id="KW-0812">Transmembrane</keyword>
<dbReference type="Proteomes" id="UP000692954">
    <property type="component" value="Unassembled WGS sequence"/>
</dbReference>
<proteinExistence type="predicted"/>
<sequence length="1297" mass="152158">MIINFLLGAVIKACYTNYFAAENIEQISIYPTEGERLLIYMNEYYFGSNILYSYQPQLPFVNVINAVEEISSISGQKYLSISCNISHFATITSHNDIIIYKYENQILQQDGQQIPISKAYKCLNILISVESGILLDCYKDNTFYFFQLTDSKLITVYQAISTQPNSSKIREIVISQKNYIVYGQLYSSNSTITLFSSQFQNLSIWQNDYIDFDSSLLGQLSCIYVLTRNSILQLVINQTYQFEITTQILVQACTFYVFQNFDYFSECDQIMYIERHLYFFIFGCEGQFIRNDNSNGVGLVDIHILNVFFNNNFMIILAKQYVKLYQLNYNTFSLAIIQICDYALVHFDSLNNQLFIFENKIHVYQLNNPALEINLVNQNLAGQTYNFQLSAQLKNLTNIKICKIAITLQVLQQNDTNIYVMYTTNLQQYSGIIQPFKNESITVAYSGQLLQFQVNQNNYQFGSFQDETLSETCQFQTEQFSLFQILGNYFIGYDNFSLFFYKYKYSAINYNTQLQFTLITKAEIKINAQQLQVAYNLTGMIMVGISDLDSVYIFQLINEELIQSSFHFGKPFSQFLLTYNYLIVLFFKKEIIFQLLWGTQKLKLDETLVKHYFNRTQNIRFHPIQIELNVKLQSSYLYVNNENNFFILTLRQNNVIPIYFQDFPYQIKQLNLVKQLLIISYQCHSNINCFQVYNVQNIRKPQFLRFLYNINYDGNIQIQSDNQLFYVLFPNYTLYVYNPYLPESNCLFYRIQLKSSTFVSQFDSYQTQIYNSGCFLFLQSTLRVSILVNQSLNYGAQYPQLIYNYTISSLLNSTAFQQTPNQSITYYTNYTYYQPMNKQQYNLNFEEVNYYQKTFKVPLSNIIYRQINYCNVEPQPISQCTLTNYSGIKINSNIYNCTIMTSINNQYFALQNITSIQILNQTNDNLFIMDYSKFNSTLCFQSTSFENYLYSICQNQASQYWLIFQLNSKTGELNFINNFTLPQNFSSIKKIVSLYDLNFILGQITNYSRQYLFLFYYKNNSLLNIGQCDDFSVTFVDIVIDQGMMLQLIQNDTGIFIEIMYDKLTDIEQNYYYQFQRINTSANFIILDVKIDQIIILFTDTNGLSIINIFYFNLANNLYFLQQVLTTIPPFLNNSLNQTSIINNEILIQQFYNGSQYLLAVYNFTNFIQKNFSQPILMFCSFSTSNILYASIYDQKNQNGSLIAFTKKGLQLFPIVTQELSCNFKKKNKSLIANITCSNLFSSGNYQFEFLLPDFDYPKQSWPYALISMLLLLLLIFIIKIQAKSRNLGHLKIEIEL</sequence>
<evidence type="ECO:0000256" key="1">
    <source>
        <dbReference type="SAM" id="Phobius"/>
    </source>
</evidence>
<evidence type="ECO:0008006" key="4">
    <source>
        <dbReference type="Google" id="ProtNLM"/>
    </source>
</evidence>
<evidence type="ECO:0000313" key="3">
    <source>
        <dbReference type="Proteomes" id="UP000692954"/>
    </source>
</evidence>
<name>A0A8S1KS54_9CILI</name>
<keyword evidence="3" id="KW-1185">Reference proteome</keyword>
<comment type="caution">
    <text evidence="2">The sequence shown here is derived from an EMBL/GenBank/DDBJ whole genome shotgun (WGS) entry which is preliminary data.</text>
</comment>
<protein>
    <recommendedName>
        <fullName evidence="4">Transmembrane protein</fullName>
    </recommendedName>
</protein>
<evidence type="ECO:0000313" key="2">
    <source>
        <dbReference type="EMBL" id="CAD8057737.1"/>
    </source>
</evidence>
<feature type="transmembrane region" description="Helical" evidence="1">
    <location>
        <begin position="1261"/>
        <end position="1279"/>
    </location>
</feature>
<gene>
    <name evidence="2" type="ORF">PSON_ATCC_30995.1.T0110367</name>
</gene>